<dbReference type="Proteomes" id="UP000465112">
    <property type="component" value="Chromosome 14"/>
</dbReference>
<feature type="signal peptide" evidence="1">
    <location>
        <begin position="1"/>
        <end position="21"/>
    </location>
</feature>
<accession>A0A6A5DZM0</accession>
<evidence type="ECO:0000313" key="3">
    <source>
        <dbReference type="Proteomes" id="UP000465112"/>
    </source>
</evidence>
<keyword evidence="1" id="KW-0732">Signal</keyword>
<reference evidence="2 3" key="1">
    <citation type="submission" date="2019-06" db="EMBL/GenBank/DDBJ databases">
        <title>A chromosome-scale genome assembly of the European perch, Perca fluviatilis.</title>
        <authorList>
            <person name="Roques C."/>
            <person name="Zahm M."/>
            <person name="Cabau C."/>
            <person name="Klopp C."/>
            <person name="Bouchez O."/>
            <person name="Donnadieu C."/>
            <person name="Kuhl H."/>
            <person name="Gislard M."/>
            <person name="Guendouz S."/>
            <person name="Journot L."/>
            <person name="Haffray P."/>
            <person name="Bestin A."/>
            <person name="Morvezen R."/>
            <person name="Feron R."/>
            <person name="Wen M."/>
            <person name="Jouanno E."/>
            <person name="Herpin A."/>
            <person name="Schartl M."/>
            <person name="Postlethwait J."/>
            <person name="Schaerlinger B."/>
            <person name="Chardard D."/>
            <person name="Lecocq T."/>
            <person name="Poncet C."/>
            <person name="Jaffrelo L."/>
            <person name="Lampietro C."/>
            <person name="Guiguen Y."/>
        </authorList>
    </citation>
    <scope>NUCLEOTIDE SEQUENCE [LARGE SCALE GENOMIC DNA]</scope>
    <source>
        <tissue evidence="2">Blood</tissue>
    </source>
</reference>
<protein>
    <submittedName>
        <fullName evidence="2">Uncharacterized protein</fullName>
    </submittedName>
</protein>
<keyword evidence="3" id="KW-1185">Reference proteome</keyword>
<name>A0A6A5DZM0_PERFL</name>
<proteinExistence type="predicted"/>
<dbReference type="EMBL" id="VHII01000014">
    <property type="protein sequence ID" value="KAF1380951.1"/>
    <property type="molecule type" value="Genomic_DNA"/>
</dbReference>
<organism evidence="2 3">
    <name type="scientific">Perca fluviatilis</name>
    <name type="common">European perch</name>
    <dbReference type="NCBI Taxonomy" id="8168"/>
    <lineage>
        <taxon>Eukaryota</taxon>
        <taxon>Metazoa</taxon>
        <taxon>Chordata</taxon>
        <taxon>Craniata</taxon>
        <taxon>Vertebrata</taxon>
        <taxon>Euteleostomi</taxon>
        <taxon>Actinopterygii</taxon>
        <taxon>Neopterygii</taxon>
        <taxon>Teleostei</taxon>
        <taxon>Neoteleostei</taxon>
        <taxon>Acanthomorphata</taxon>
        <taxon>Eupercaria</taxon>
        <taxon>Perciformes</taxon>
        <taxon>Percoidei</taxon>
        <taxon>Percidae</taxon>
        <taxon>Percinae</taxon>
        <taxon>Perca</taxon>
    </lineage>
</organism>
<dbReference type="AlphaFoldDB" id="A0A6A5DZM0"/>
<gene>
    <name evidence="2" type="ORF">PFLUV_G00169390</name>
</gene>
<feature type="chain" id="PRO_5025628409" evidence="1">
    <location>
        <begin position="22"/>
        <end position="68"/>
    </location>
</feature>
<comment type="caution">
    <text evidence="2">The sequence shown here is derived from an EMBL/GenBank/DDBJ whole genome shotgun (WGS) entry which is preliminary data.</text>
</comment>
<sequence>MRPAVVTAVLLLVSILDTVTAKPDYPNFCKRFLFPPCGLGSQATLDKTTASRSDSMIGVPGKLYPAQG</sequence>
<evidence type="ECO:0000313" key="2">
    <source>
        <dbReference type="EMBL" id="KAF1380951.1"/>
    </source>
</evidence>
<evidence type="ECO:0000256" key="1">
    <source>
        <dbReference type="SAM" id="SignalP"/>
    </source>
</evidence>